<comment type="caution">
    <text evidence="4">The sequence shown here is derived from an EMBL/GenBank/DDBJ whole genome shotgun (WGS) entry which is preliminary data.</text>
</comment>
<evidence type="ECO:0008006" key="6">
    <source>
        <dbReference type="Google" id="ProtNLM"/>
    </source>
</evidence>
<dbReference type="GO" id="GO:0009611">
    <property type="term" value="P:response to wounding"/>
    <property type="evidence" value="ECO:0007669"/>
    <property type="project" value="InterPro"/>
</dbReference>
<reference evidence="4 5" key="1">
    <citation type="journal article" date="2018" name="Mol. Plant">
        <title>The genome of Artemisia annua provides insight into the evolution of Asteraceae family and artemisinin biosynthesis.</title>
        <authorList>
            <person name="Shen Q."/>
            <person name="Zhang L."/>
            <person name="Liao Z."/>
            <person name="Wang S."/>
            <person name="Yan T."/>
            <person name="Shi P."/>
            <person name="Liu M."/>
            <person name="Fu X."/>
            <person name="Pan Q."/>
            <person name="Wang Y."/>
            <person name="Lv Z."/>
            <person name="Lu X."/>
            <person name="Zhang F."/>
            <person name="Jiang W."/>
            <person name="Ma Y."/>
            <person name="Chen M."/>
            <person name="Hao X."/>
            <person name="Li L."/>
            <person name="Tang Y."/>
            <person name="Lv G."/>
            <person name="Zhou Y."/>
            <person name="Sun X."/>
            <person name="Brodelius P.E."/>
            <person name="Rose J.K.C."/>
            <person name="Tang K."/>
        </authorList>
    </citation>
    <scope>NUCLEOTIDE SEQUENCE [LARGE SCALE GENOMIC DNA]</scope>
    <source>
        <strain evidence="5">cv. Huhao1</strain>
        <tissue evidence="4">Leaf</tissue>
    </source>
</reference>
<dbReference type="EMBL" id="PKPP01025529">
    <property type="protein sequence ID" value="PWA32521.1"/>
    <property type="molecule type" value="Genomic_DNA"/>
</dbReference>
<dbReference type="STRING" id="35608.A0A2U1KAJ7"/>
<comment type="similarity">
    <text evidence="1">Belongs to the protease inhibitor I13 (potato type I serine protease inhibitor) family.</text>
</comment>
<dbReference type="PRINTS" id="PR00292">
    <property type="entry name" value="POTATOINHBTR"/>
</dbReference>
<proteinExistence type="inferred from homology"/>
<keyword evidence="2" id="KW-0646">Protease inhibitor</keyword>
<accession>A0A2U1KAJ7</accession>
<dbReference type="OrthoDB" id="10013825at2759"/>
<evidence type="ECO:0000256" key="2">
    <source>
        <dbReference type="ARBA" id="ARBA00022690"/>
    </source>
</evidence>
<dbReference type="SUPFAM" id="SSF54654">
    <property type="entry name" value="CI-2 family of serine protease inhibitors"/>
    <property type="match status" value="1"/>
</dbReference>
<protein>
    <recommendedName>
        <fullName evidence="6">Proteinase inhibitor I13</fullName>
    </recommendedName>
</protein>
<dbReference type="Pfam" id="PF00280">
    <property type="entry name" value="potato_inhibit"/>
    <property type="match status" value="1"/>
</dbReference>
<dbReference type="Gene3D" id="3.30.10.10">
    <property type="entry name" value="Trypsin Inhibitor V, subunit A"/>
    <property type="match status" value="1"/>
</dbReference>
<evidence type="ECO:0000313" key="5">
    <source>
        <dbReference type="Proteomes" id="UP000245207"/>
    </source>
</evidence>
<keyword evidence="3" id="KW-0722">Serine protease inhibitor</keyword>
<name>A0A2U1KAJ7_ARTAN</name>
<evidence type="ECO:0000313" key="4">
    <source>
        <dbReference type="EMBL" id="PWA32521.1"/>
    </source>
</evidence>
<evidence type="ECO:0000256" key="1">
    <source>
        <dbReference type="ARBA" id="ARBA00008210"/>
    </source>
</evidence>
<dbReference type="AlphaFoldDB" id="A0A2U1KAJ7"/>
<evidence type="ECO:0000256" key="3">
    <source>
        <dbReference type="ARBA" id="ARBA00022900"/>
    </source>
</evidence>
<dbReference type="PANTHER" id="PTHR33091">
    <property type="entry name" value="PROTEIN, PUTATIVE, EXPRESSED-RELATED"/>
    <property type="match status" value="1"/>
</dbReference>
<dbReference type="InterPro" id="IPR000864">
    <property type="entry name" value="Prot_inh_pot1"/>
</dbReference>
<dbReference type="InterPro" id="IPR036354">
    <property type="entry name" value="Prot_inh_pot1_sf"/>
</dbReference>
<dbReference type="Proteomes" id="UP000245207">
    <property type="component" value="Unassembled WGS sequence"/>
</dbReference>
<sequence length="69" mass="7534">MPICQGKSRWPELVGAKGEDAAATIERENPLVHAIVLLEGSPITLDFRCNRVWVFVDSCGIVDQTPIIG</sequence>
<dbReference type="PANTHER" id="PTHR33091:SF83">
    <property type="entry name" value="SERINE PROTEASE INHIBITOR, POTATO INHIBITOR I-TYPE FAMILY PROTEIN-RELATED"/>
    <property type="match status" value="1"/>
</dbReference>
<dbReference type="GO" id="GO:0004867">
    <property type="term" value="F:serine-type endopeptidase inhibitor activity"/>
    <property type="evidence" value="ECO:0007669"/>
    <property type="project" value="UniProtKB-KW"/>
</dbReference>
<gene>
    <name evidence="4" type="ORF">CTI12_AA625220</name>
</gene>
<dbReference type="PROSITE" id="PS00285">
    <property type="entry name" value="POTATO_INHIBITOR"/>
    <property type="match status" value="1"/>
</dbReference>
<keyword evidence="5" id="KW-1185">Reference proteome</keyword>
<organism evidence="4 5">
    <name type="scientific">Artemisia annua</name>
    <name type="common">Sweet wormwood</name>
    <dbReference type="NCBI Taxonomy" id="35608"/>
    <lineage>
        <taxon>Eukaryota</taxon>
        <taxon>Viridiplantae</taxon>
        <taxon>Streptophyta</taxon>
        <taxon>Embryophyta</taxon>
        <taxon>Tracheophyta</taxon>
        <taxon>Spermatophyta</taxon>
        <taxon>Magnoliopsida</taxon>
        <taxon>eudicotyledons</taxon>
        <taxon>Gunneridae</taxon>
        <taxon>Pentapetalae</taxon>
        <taxon>asterids</taxon>
        <taxon>campanulids</taxon>
        <taxon>Asterales</taxon>
        <taxon>Asteraceae</taxon>
        <taxon>Asteroideae</taxon>
        <taxon>Anthemideae</taxon>
        <taxon>Artemisiinae</taxon>
        <taxon>Artemisia</taxon>
    </lineage>
</organism>